<dbReference type="GO" id="GO:0005524">
    <property type="term" value="F:ATP binding"/>
    <property type="evidence" value="ECO:0007669"/>
    <property type="project" value="UniProtKB-UniRule"/>
</dbReference>
<evidence type="ECO:0000256" key="3">
    <source>
        <dbReference type="ARBA" id="ARBA00022806"/>
    </source>
</evidence>
<evidence type="ECO:0000259" key="12">
    <source>
        <dbReference type="PROSITE" id="PS51194"/>
    </source>
</evidence>
<evidence type="ECO:0000259" key="13">
    <source>
        <dbReference type="PROSITE" id="PS51195"/>
    </source>
</evidence>
<dbReference type="SMART" id="SM00487">
    <property type="entry name" value="DEXDc"/>
    <property type="match status" value="1"/>
</dbReference>
<sequence>MDIKSWGDLNLSDGVMAAIEELGFESLTPVQAACISTFISRKDVAVEAVTGSGKTLAFLVPMFEILLKYAPFKKMDVGAIILSPTRELAAQTAEVVDMFLKHLPQFTSILLIGGDAASKDISNMLEKGANIIIATPGRLDDLFTQNSTLKLTTCVKALEVLILDEADILLDMGFERTINTILRYLPKQRLTGLFSATQTKEMEDLIRAGMRNPVCISVKQKGSLIQRTPVSLSNFYMLCDADKKLNTLIWFLTSKAGSKSMVFFSTCASVSYFSCILKVLIKHVPVISIHGRMKKNRHKIFSMFKDYESGILLCTDVMARGVDIPDVQWVIQFDPPIYANSFVHRCGRTARIGKTGNALLMLLPTEETYVNFLDVNQKVKLEYMKAPEVANVIPKIKKLASKDRDVFEKGLRAFVSYIRFYQKHGCNLLFRIKDLDIGKLANGFALIKLPKMPEIKNIIPLNFKPKDIKFEEIRYRDKNREKQRQINLKKLKENPKKKKGMSRKKEEWLKKKKKQEKRQLNKEKKQKKHKFTEEDLEDLARDARLLKKFKKGKISKEEFDVEFDVDLDENGT</sequence>
<evidence type="ECO:0000256" key="9">
    <source>
        <dbReference type="RuleBase" id="RU365068"/>
    </source>
</evidence>
<keyword evidence="2 9" id="KW-0378">Hydrolase</keyword>
<dbReference type="InterPro" id="IPR014001">
    <property type="entry name" value="Helicase_ATP-bd"/>
</dbReference>
<comment type="domain">
    <text evidence="9">The Q motif is unique to and characteristic of the DEAD box family of RNA helicases and controls ATP binding and hydrolysis.</text>
</comment>
<feature type="region of interest" description="Disordered" evidence="10">
    <location>
        <begin position="493"/>
        <end position="533"/>
    </location>
</feature>
<gene>
    <name evidence="14" type="primary">ddx55</name>
    <name evidence="14" type="ORF">TNIN_281331</name>
</gene>
<dbReference type="CDD" id="cd18787">
    <property type="entry name" value="SF2_C_DEAD"/>
    <property type="match status" value="1"/>
</dbReference>
<comment type="similarity">
    <text evidence="6">Belongs to the DEAD box helicase family. DDX55/SPB4 subfamily.</text>
</comment>
<evidence type="ECO:0000256" key="10">
    <source>
        <dbReference type="SAM" id="MobiDB-lite"/>
    </source>
</evidence>
<evidence type="ECO:0000259" key="11">
    <source>
        <dbReference type="PROSITE" id="PS51192"/>
    </source>
</evidence>
<dbReference type="FunFam" id="3.40.50.300:FF:001022">
    <property type="entry name" value="RNA helicase"/>
    <property type="match status" value="1"/>
</dbReference>
<evidence type="ECO:0000313" key="15">
    <source>
        <dbReference type="Proteomes" id="UP000886998"/>
    </source>
</evidence>
<feature type="domain" description="Helicase C-terminal" evidence="12">
    <location>
        <begin position="244"/>
        <end position="400"/>
    </location>
</feature>
<dbReference type="Proteomes" id="UP000886998">
    <property type="component" value="Unassembled WGS sequence"/>
</dbReference>
<dbReference type="PANTHER" id="PTHR24031">
    <property type="entry name" value="RNA HELICASE"/>
    <property type="match status" value="1"/>
</dbReference>
<dbReference type="PROSITE" id="PS51195">
    <property type="entry name" value="Q_MOTIF"/>
    <property type="match status" value="1"/>
</dbReference>
<dbReference type="InterPro" id="IPR011545">
    <property type="entry name" value="DEAD/DEAH_box_helicase_dom"/>
</dbReference>
<comment type="catalytic activity">
    <reaction evidence="7 9">
        <text>ATP + H2O = ADP + phosphate + H(+)</text>
        <dbReference type="Rhea" id="RHEA:13065"/>
        <dbReference type="ChEBI" id="CHEBI:15377"/>
        <dbReference type="ChEBI" id="CHEBI:15378"/>
        <dbReference type="ChEBI" id="CHEBI:30616"/>
        <dbReference type="ChEBI" id="CHEBI:43474"/>
        <dbReference type="ChEBI" id="CHEBI:456216"/>
        <dbReference type="EC" id="3.6.4.13"/>
    </reaction>
</comment>
<keyword evidence="4 9" id="KW-0067">ATP-binding</keyword>
<evidence type="ECO:0000256" key="4">
    <source>
        <dbReference type="ARBA" id="ARBA00022840"/>
    </source>
</evidence>
<dbReference type="InterPro" id="IPR025313">
    <property type="entry name" value="SPB4-like_CTE"/>
</dbReference>
<feature type="short sequence motif" description="Q motif" evidence="8">
    <location>
        <begin position="4"/>
        <end position="32"/>
    </location>
</feature>
<dbReference type="PROSITE" id="PS51194">
    <property type="entry name" value="HELICASE_CTER"/>
    <property type="match status" value="1"/>
</dbReference>
<dbReference type="CDD" id="cd17960">
    <property type="entry name" value="DEADc_DDX55"/>
    <property type="match status" value="1"/>
</dbReference>
<dbReference type="EMBL" id="BMAV01015515">
    <property type="protein sequence ID" value="GFY65040.1"/>
    <property type="molecule type" value="Genomic_DNA"/>
</dbReference>
<dbReference type="Gene3D" id="3.40.50.300">
    <property type="entry name" value="P-loop containing nucleotide triphosphate hydrolases"/>
    <property type="match status" value="2"/>
</dbReference>
<dbReference type="PROSITE" id="PS51192">
    <property type="entry name" value="HELICASE_ATP_BIND_1"/>
    <property type="match status" value="1"/>
</dbReference>
<organism evidence="14 15">
    <name type="scientific">Trichonephila inaurata madagascariensis</name>
    <dbReference type="NCBI Taxonomy" id="2747483"/>
    <lineage>
        <taxon>Eukaryota</taxon>
        <taxon>Metazoa</taxon>
        <taxon>Ecdysozoa</taxon>
        <taxon>Arthropoda</taxon>
        <taxon>Chelicerata</taxon>
        <taxon>Arachnida</taxon>
        <taxon>Araneae</taxon>
        <taxon>Araneomorphae</taxon>
        <taxon>Entelegynae</taxon>
        <taxon>Araneoidea</taxon>
        <taxon>Nephilidae</taxon>
        <taxon>Trichonephila</taxon>
        <taxon>Trichonephila inaurata</taxon>
    </lineage>
</organism>
<evidence type="ECO:0000256" key="8">
    <source>
        <dbReference type="PROSITE-ProRule" id="PRU00552"/>
    </source>
</evidence>
<dbReference type="Pfam" id="PF00270">
    <property type="entry name" value="DEAD"/>
    <property type="match status" value="1"/>
</dbReference>
<evidence type="ECO:0000256" key="5">
    <source>
        <dbReference type="ARBA" id="ARBA00022884"/>
    </source>
</evidence>
<keyword evidence="3 9" id="KW-0347">Helicase</keyword>
<dbReference type="AlphaFoldDB" id="A0A8X6Y627"/>
<proteinExistence type="inferred from homology"/>
<dbReference type="InterPro" id="IPR027417">
    <property type="entry name" value="P-loop_NTPase"/>
</dbReference>
<dbReference type="InterPro" id="IPR014014">
    <property type="entry name" value="RNA_helicase_DEAD_Q_motif"/>
</dbReference>
<dbReference type="GO" id="GO:0003723">
    <property type="term" value="F:RNA binding"/>
    <property type="evidence" value="ECO:0007669"/>
    <property type="project" value="UniProtKB-UniRule"/>
</dbReference>
<evidence type="ECO:0000256" key="6">
    <source>
        <dbReference type="ARBA" id="ARBA00038002"/>
    </source>
</evidence>
<dbReference type="OrthoDB" id="7396459at2759"/>
<reference evidence="14" key="1">
    <citation type="submission" date="2020-08" db="EMBL/GenBank/DDBJ databases">
        <title>Multicomponent nature underlies the extraordinary mechanical properties of spider dragline silk.</title>
        <authorList>
            <person name="Kono N."/>
            <person name="Nakamura H."/>
            <person name="Mori M."/>
            <person name="Yoshida Y."/>
            <person name="Ohtoshi R."/>
            <person name="Malay A.D."/>
            <person name="Moran D.A.P."/>
            <person name="Tomita M."/>
            <person name="Numata K."/>
            <person name="Arakawa K."/>
        </authorList>
    </citation>
    <scope>NUCLEOTIDE SEQUENCE</scope>
</reference>
<name>A0A8X6Y627_9ARAC</name>
<dbReference type="EC" id="3.6.4.13" evidence="9"/>
<feature type="domain" description="Helicase ATP-binding" evidence="11">
    <location>
        <begin position="35"/>
        <end position="216"/>
    </location>
</feature>
<dbReference type="SMART" id="SM01178">
    <property type="entry name" value="DUF4217"/>
    <property type="match status" value="1"/>
</dbReference>
<dbReference type="Pfam" id="PF13959">
    <property type="entry name" value="CTE_SPB4"/>
    <property type="match status" value="1"/>
</dbReference>
<keyword evidence="1 9" id="KW-0547">Nucleotide-binding</keyword>
<dbReference type="InterPro" id="IPR001650">
    <property type="entry name" value="Helicase_C-like"/>
</dbReference>
<keyword evidence="5 9" id="KW-0694">RNA-binding</keyword>
<dbReference type="GO" id="GO:0003724">
    <property type="term" value="F:RNA helicase activity"/>
    <property type="evidence" value="ECO:0007669"/>
    <property type="project" value="UniProtKB-EC"/>
</dbReference>
<evidence type="ECO:0000256" key="2">
    <source>
        <dbReference type="ARBA" id="ARBA00022801"/>
    </source>
</evidence>
<comment type="function">
    <text evidence="9">RNA helicase.</text>
</comment>
<protein>
    <recommendedName>
        <fullName evidence="9">ATP-dependent RNA helicase</fullName>
        <ecNumber evidence="9">3.6.4.13</ecNumber>
    </recommendedName>
</protein>
<accession>A0A8X6Y627</accession>
<dbReference type="Pfam" id="PF00271">
    <property type="entry name" value="Helicase_C"/>
    <property type="match status" value="1"/>
</dbReference>
<dbReference type="FunFam" id="3.40.50.300:FF:000877">
    <property type="entry name" value="RNA helicase"/>
    <property type="match status" value="1"/>
</dbReference>
<evidence type="ECO:0000256" key="7">
    <source>
        <dbReference type="ARBA" id="ARBA00047984"/>
    </source>
</evidence>
<dbReference type="SMART" id="SM00490">
    <property type="entry name" value="HELICc"/>
    <property type="match status" value="1"/>
</dbReference>
<comment type="caution">
    <text evidence="14">The sequence shown here is derived from an EMBL/GenBank/DDBJ whole genome shotgun (WGS) entry which is preliminary data.</text>
</comment>
<dbReference type="SUPFAM" id="SSF52540">
    <property type="entry name" value="P-loop containing nucleoside triphosphate hydrolases"/>
    <property type="match status" value="2"/>
</dbReference>
<evidence type="ECO:0000313" key="14">
    <source>
        <dbReference type="EMBL" id="GFY65040.1"/>
    </source>
</evidence>
<keyword evidence="15" id="KW-1185">Reference proteome</keyword>
<evidence type="ECO:0000256" key="1">
    <source>
        <dbReference type="ARBA" id="ARBA00022741"/>
    </source>
</evidence>
<feature type="domain" description="DEAD-box RNA helicase Q" evidence="13">
    <location>
        <begin position="4"/>
        <end position="32"/>
    </location>
</feature>
<dbReference type="GO" id="GO:0016787">
    <property type="term" value="F:hydrolase activity"/>
    <property type="evidence" value="ECO:0007669"/>
    <property type="project" value="UniProtKB-KW"/>
</dbReference>